<dbReference type="GO" id="GO:0009306">
    <property type="term" value="P:protein secretion"/>
    <property type="evidence" value="ECO:0007669"/>
    <property type="project" value="InterPro"/>
</dbReference>
<keyword evidence="4 9" id="KW-1003">Cell membrane</keyword>
<dbReference type="KEGG" id="cbaa:SRAA_0342"/>
<evidence type="ECO:0000256" key="2">
    <source>
        <dbReference type="ARBA" id="ARBA00006156"/>
    </source>
</evidence>
<keyword evidence="7 9" id="KW-0472">Membrane</keyword>
<evidence type="ECO:0000313" key="11">
    <source>
        <dbReference type="Proteomes" id="UP000067461"/>
    </source>
</evidence>
<evidence type="ECO:0000256" key="4">
    <source>
        <dbReference type="ARBA" id="ARBA00022475"/>
    </source>
</evidence>
<dbReference type="GO" id="GO:0009425">
    <property type="term" value="C:bacterial-type flagellum basal body"/>
    <property type="evidence" value="ECO:0007669"/>
    <property type="project" value="UniProtKB-SubCell"/>
</dbReference>
<keyword evidence="10" id="KW-0282">Flagellum</keyword>
<dbReference type="AlphaFoldDB" id="A0A060NFH4"/>
<dbReference type="InterPro" id="IPR006305">
    <property type="entry name" value="FliQ"/>
</dbReference>
<proteinExistence type="inferred from homology"/>
<comment type="subcellular location">
    <subcellularLocation>
        <location evidence="1 9">Cell membrane</location>
        <topology evidence="1">Multi-pass membrane protein</topology>
    </subcellularLocation>
    <subcellularLocation>
        <location evidence="9">Bacterial flagellum basal body</location>
    </subcellularLocation>
</comment>
<comment type="similarity">
    <text evidence="2 9">Belongs to the FliQ/MopD/SpaQ family.</text>
</comment>
<keyword evidence="5 9" id="KW-0812">Transmembrane</keyword>
<gene>
    <name evidence="9" type="primary">fliQ</name>
    <name evidence="10" type="ORF">SRAA_0342</name>
</gene>
<feature type="transmembrane region" description="Helical" evidence="9">
    <location>
        <begin position="12"/>
        <end position="35"/>
    </location>
</feature>
<keyword evidence="6 9" id="KW-1133">Transmembrane helix</keyword>
<dbReference type="RefSeq" id="WP_029462117.1">
    <property type="nucleotide sequence ID" value="NZ_AP014568.1"/>
</dbReference>
<name>A0A060NFH4_9BURK</name>
<comment type="function">
    <text evidence="9">Role in flagellar biosynthesis.</text>
</comment>
<dbReference type="Pfam" id="PF01313">
    <property type="entry name" value="Bac_export_3"/>
    <property type="match status" value="1"/>
</dbReference>
<dbReference type="STRING" id="1458425.SRAA_0342"/>
<evidence type="ECO:0000313" key="10">
    <source>
        <dbReference type="EMBL" id="BAO80196.1"/>
    </source>
</evidence>
<dbReference type="PANTHER" id="PTHR34040:SF2">
    <property type="entry name" value="FLAGELLAR BIOSYNTHETIC PROTEIN FLIQ"/>
    <property type="match status" value="1"/>
</dbReference>
<evidence type="ECO:0000256" key="1">
    <source>
        <dbReference type="ARBA" id="ARBA00004651"/>
    </source>
</evidence>
<dbReference type="InterPro" id="IPR002191">
    <property type="entry name" value="Bac_export_3"/>
</dbReference>
<dbReference type="OrthoDB" id="9806440at2"/>
<protein>
    <recommendedName>
        <fullName evidence="3 9">Flagellar biosynthetic protein FliQ</fullName>
    </recommendedName>
</protein>
<dbReference type="GO" id="GO:0044780">
    <property type="term" value="P:bacterial-type flagellum assembly"/>
    <property type="evidence" value="ECO:0007669"/>
    <property type="project" value="InterPro"/>
</dbReference>
<dbReference type="EMBL" id="AP014568">
    <property type="protein sequence ID" value="BAO80196.1"/>
    <property type="molecule type" value="Genomic_DNA"/>
</dbReference>
<evidence type="ECO:0000256" key="5">
    <source>
        <dbReference type="ARBA" id="ARBA00022692"/>
    </source>
</evidence>
<sequence length="89" mass="9493">MDAQAVLTIGQNALFILLAVSAPLLGVILVVGLVVSLFQALTQINEATLSFVPKIVAAVVVFAISGPWMLTTLVDFLRRILLSIPEYAI</sequence>
<feature type="transmembrane region" description="Helical" evidence="9">
    <location>
        <begin position="55"/>
        <end position="77"/>
    </location>
</feature>
<keyword evidence="8 9" id="KW-0975">Bacterial flagellum</keyword>
<keyword evidence="10" id="KW-0966">Cell projection</keyword>
<dbReference type="GO" id="GO:0005886">
    <property type="term" value="C:plasma membrane"/>
    <property type="evidence" value="ECO:0007669"/>
    <property type="project" value="UniProtKB-SubCell"/>
</dbReference>
<evidence type="ECO:0000256" key="6">
    <source>
        <dbReference type="ARBA" id="ARBA00022989"/>
    </source>
</evidence>
<evidence type="ECO:0000256" key="3">
    <source>
        <dbReference type="ARBA" id="ARBA00021718"/>
    </source>
</evidence>
<dbReference type="PIRSF" id="PIRSF004669">
    <property type="entry name" value="FliQ"/>
    <property type="match status" value="1"/>
</dbReference>
<evidence type="ECO:0000256" key="7">
    <source>
        <dbReference type="ARBA" id="ARBA00023136"/>
    </source>
</evidence>
<organism evidence="10 11">
    <name type="scientific">Serpentinimonas raichei</name>
    <dbReference type="NCBI Taxonomy" id="1458425"/>
    <lineage>
        <taxon>Bacteria</taxon>
        <taxon>Pseudomonadati</taxon>
        <taxon>Pseudomonadota</taxon>
        <taxon>Betaproteobacteria</taxon>
        <taxon>Burkholderiales</taxon>
        <taxon>Comamonadaceae</taxon>
        <taxon>Serpentinimonas</taxon>
    </lineage>
</organism>
<dbReference type="PRINTS" id="PR00952">
    <property type="entry name" value="TYPE3IMQPROT"/>
</dbReference>
<dbReference type="PANTHER" id="PTHR34040">
    <property type="entry name" value="FLAGELLAR BIOSYNTHETIC PROTEIN FLIQ"/>
    <property type="match status" value="1"/>
</dbReference>
<accession>A0A060NFH4</accession>
<dbReference type="HOGENOM" id="CLU_164516_2_0_4"/>
<dbReference type="NCBIfam" id="TIGR01402">
    <property type="entry name" value="fliQ"/>
    <property type="match status" value="1"/>
</dbReference>
<keyword evidence="11" id="KW-1185">Reference proteome</keyword>
<keyword evidence="10" id="KW-0969">Cilium</keyword>
<evidence type="ECO:0000256" key="9">
    <source>
        <dbReference type="RuleBase" id="RU364090"/>
    </source>
</evidence>
<reference evidence="10 11" key="1">
    <citation type="journal article" date="2014" name="Nat. Commun.">
        <title>Physiological and genomic features of highly alkaliphilic hydrogen-utilizing Betaproteobacteria from a continental serpentinizing site.</title>
        <authorList>
            <person name="Suzuki S."/>
            <person name="Kuenen J.G."/>
            <person name="Schipper K."/>
            <person name="van der Velde S."/>
            <person name="Ishii S."/>
            <person name="Wu A."/>
            <person name="Sorokin D.Y."/>
            <person name="Tenney A."/>
            <person name="Meng X.Y."/>
            <person name="Morrill P.L."/>
            <person name="Kamagata Y."/>
            <person name="Muyzer G."/>
            <person name="Nealson K.H."/>
        </authorList>
    </citation>
    <scope>NUCLEOTIDE SEQUENCE [LARGE SCALE GENOMIC DNA]</scope>
    <source>
        <strain evidence="10 11">A1</strain>
    </source>
</reference>
<evidence type="ECO:0000256" key="8">
    <source>
        <dbReference type="ARBA" id="ARBA00023143"/>
    </source>
</evidence>
<dbReference type="Proteomes" id="UP000067461">
    <property type="component" value="Chromosome"/>
</dbReference>